<dbReference type="SUPFAM" id="SSF55920">
    <property type="entry name" value="Creatinase/aminopeptidase"/>
    <property type="match status" value="1"/>
</dbReference>
<dbReference type="SUPFAM" id="SSF53092">
    <property type="entry name" value="Creatinase/prolidase N-terminal domain"/>
    <property type="match status" value="1"/>
</dbReference>
<dbReference type="InterPro" id="IPR029149">
    <property type="entry name" value="Creatin/AminoP/Spt16_N"/>
</dbReference>
<dbReference type="Pfam" id="PF01321">
    <property type="entry name" value="Creatinase_N"/>
    <property type="match status" value="1"/>
</dbReference>
<dbReference type="InterPro" id="IPR036005">
    <property type="entry name" value="Creatinase/aminopeptidase-like"/>
</dbReference>
<dbReference type="Pfam" id="PF00557">
    <property type="entry name" value="Peptidase_M24"/>
    <property type="match status" value="1"/>
</dbReference>
<keyword evidence="7" id="KW-0645">Protease</keyword>
<dbReference type="FunFam" id="3.90.230.10:FF:000009">
    <property type="entry name" value="xaa-Pro aminopeptidase 2"/>
    <property type="match status" value="1"/>
</dbReference>
<evidence type="ECO:0000313" key="8">
    <source>
        <dbReference type="Proteomes" id="UP000017819"/>
    </source>
</evidence>
<dbReference type="EMBL" id="AWXZ01000007">
    <property type="protein sequence ID" value="ESR27317.1"/>
    <property type="molecule type" value="Genomic_DNA"/>
</dbReference>
<comment type="caution">
    <text evidence="7">The sequence shown here is derived from an EMBL/GenBank/DDBJ whole genome shotgun (WGS) entry which is preliminary data.</text>
</comment>
<dbReference type="InterPro" id="IPR000994">
    <property type="entry name" value="Pept_M24"/>
</dbReference>
<dbReference type="PATRIC" id="fig|631454.5.peg.294"/>
<dbReference type="InterPro" id="IPR032416">
    <property type="entry name" value="Peptidase_M24_C"/>
</dbReference>
<evidence type="ECO:0000259" key="6">
    <source>
        <dbReference type="Pfam" id="PF16188"/>
    </source>
</evidence>
<dbReference type="InterPro" id="IPR050422">
    <property type="entry name" value="X-Pro_aminopeptidase_P"/>
</dbReference>
<reference evidence="7 8" key="1">
    <citation type="journal article" date="2014" name="Genome Announc.">
        <title>Draft Genome Sequence of Lutibaculum baratangense Strain AMV1T, Isolated from a Mud Volcano in Andamans, India.</title>
        <authorList>
            <person name="Singh A."/>
            <person name="Sreenivas A."/>
            <person name="Sathyanarayana Reddy G."/>
            <person name="Pinnaka A.K."/>
            <person name="Shivaji S."/>
        </authorList>
    </citation>
    <scope>NUCLEOTIDE SEQUENCE [LARGE SCALE GENOMIC DNA]</scope>
    <source>
        <strain evidence="7 8">AMV1</strain>
    </source>
</reference>
<sequence>MFQHFDETTDPSLSAERLPLLRRQLVSLRLDGFLVPRTDEYQNEYLPPSAERLAWLTGFTGSAGLGLVLATRAAVFVDGRYTIQVRQQVDLELFETPHLIADGGWEGWLRDNLTPGQRIGFDPKLHTVKNVRQLEKIARETGAEFIPVADNPIDDVWSDRPAPPEGRIEPHPVELAGRTAEDKLDEVRDVLKRANQDACVITSPDVIAWLFNIRGSDVPHTPLPLGFAVFRKEGRPTFAVSSAKLGEDARAYLGSLTEIVEPESFPGLIDALGDSHSRVRLDPAVVSQWIADRLRSAGAVVVEAADPFMLSKARKTHAEVRGARGAHQIDGVAMCRFLAWLDREAPKGGLDEIAAAKKLEALRVETGALRDLSFDAISAAGPHSAIPHYRVTTGSNRPIEPNSLYLIDSGGQYREGTTDITRTVVVGEPTPEMIHHNTLVLRGHVALATARFPVGTTGAQLDPIARYFLWQAGLDFDHGTGHGIGSYLSVHEGPQRIAKTGTVPLEPGMIVSNEPGYYRAGEYGIRIENLMVVNEAELVPGGDRPVLSFETLSFVPIDRRLIDADLLGLDARTWLNSYHLVTLERMAPHLDDADRAWLEQATEAI</sequence>
<feature type="domain" description="Peptidase M24" evidence="4">
    <location>
        <begin position="324"/>
        <end position="535"/>
    </location>
</feature>
<dbReference type="CDD" id="cd01085">
    <property type="entry name" value="APP"/>
    <property type="match status" value="1"/>
</dbReference>
<dbReference type="STRING" id="631454.N177_0296"/>
<evidence type="ECO:0000259" key="5">
    <source>
        <dbReference type="Pfam" id="PF01321"/>
    </source>
</evidence>
<evidence type="ECO:0000256" key="3">
    <source>
        <dbReference type="ARBA" id="ARBA00022801"/>
    </source>
</evidence>
<organism evidence="7 8">
    <name type="scientific">Lutibaculum baratangense AMV1</name>
    <dbReference type="NCBI Taxonomy" id="631454"/>
    <lineage>
        <taxon>Bacteria</taxon>
        <taxon>Pseudomonadati</taxon>
        <taxon>Pseudomonadota</taxon>
        <taxon>Alphaproteobacteria</taxon>
        <taxon>Hyphomicrobiales</taxon>
        <taxon>Tepidamorphaceae</taxon>
        <taxon>Lutibaculum</taxon>
    </lineage>
</organism>
<dbReference type="Gene3D" id="3.90.230.10">
    <property type="entry name" value="Creatinase/methionine aminopeptidase superfamily"/>
    <property type="match status" value="1"/>
</dbReference>
<evidence type="ECO:0000259" key="4">
    <source>
        <dbReference type="Pfam" id="PF00557"/>
    </source>
</evidence>
<proteinExistence type="inferred from homology"/>
<dbReference type="Pfam" id="PF16188">
    <property type="entry name" value="Peptidase_M24_C"/>
    <property type="match status" value="1"/>
</dbReference>
<comment type="similarity">
    <text evidence="1">Belongs to the peptidase M24B family.</text>
</comment>
<dbReference type="OrthoDB" id="9806388at2"/>
<dbReference type="InterPro" id="IPR033740">
    <property type="entry name" value="Pept_M24B"/>
</dbReference>
<dbReference type="Pfam" id="PF16189">
    <property type="entry name" value="Creatinase_N_2"/>
    <property type="match status" value="1"/>
</dbReference>
<dbReference type="EC" id="3.4.11.9" evidence="7"/>
<dbReference type="GO" id="GO:0046872">
    <property type="term" value="F:metal ion binding"/>
    <property type="evidence" value="ECO:0007669"/>
    <property type="project" value="UniProtKB-KW"/>
</dbReference>
<dbReference type="Gene3D" id="3.40.350.10">
    <property type="entry name" value="Creatinase/prolidase N-terminal domain"/>
    <property type="match status" value="2"/>
</dbReference>
<keyword evidence="2" id="KW-0479">Metal-binding</keyword>
<dbReference type="AlphaFoldDB" id="V4R5T4"/>
<name>V4R5T4_9HYPH</name>
<evidence type="ECO:0000256" key="2">
    <source>
        <dbReference type="ARBA" id="ARBA00022723"/>
    </source>
</evidence>
<gene>
    <name evidence="7" type="ORF">N177_0296</name>
</gene>
<dbReference type="eggNOG" id="COG0006">
    <property type="taxonomic scope" value="Bacteria"/>
</dbReference>
<evidence type="ECO:0000256" key="1">
    <source>
        <dbReference type="ARBA" id="ARBA00008766"/>
    </source>
</evidence>
<dbReference type="InterPro" id="IPR000587">
    <property type="entry name" value="Creatinase_N"/>
</dbReference>
<keyword evidence="7" id="KW-0031">Aminopeptidase</keyword>
<evidence type="ECO:0000313" key="7">
    <source>
        <dbReference type="EMBL" id="ESR27317.1"/>
    </source>
</evidence>
<dbReference type="GO" id="GO:0005737">
    <property type="term" value="C:cytoplasm"/>
    <property type="evidence" value="ECO:0007669"/>
    <property type="project" value="UniProtKB-ARBA"/>
</dbReference>
<dbReference type="GO" id="GO:0070006">
    <property type="term" value="F:metalloaminopeptidase activity"/>
    <property type="evidence" value="ECO:0007669"/>
    <property type="project" value="InterPro"/>
</dbReference>
<dbReference type="PANTHER" id="PTHR43763">
    <property type="entry name" value="XAA-PRO AMINOPEPTIDASE 1"/>
    <property type="match status" value="1"/>
</dbReference>
<protein>
    <submittedName>
        <fullName evidence="7">Xaa-Pro aminopeptidase</fullName>
        <ecNumber evidence="7">3.4.11.9</ecNumber>
    </submittedName>
</protein>
<keyword evidence="8" id="KW-1185">Reference proteome</keyword>
<feature type="domain" description="Peptidase M24 C-terminal" evidence="6">
    <location>
        <begin position="546"/>
        <end position="605"/>
    </location>
</feature>
<dbReference type="Proteomes" id="UP000017819">
    <property type="component" value="Unassembled WGS sequence"/>
</dbReference>
<dbReference type="RefSeq" id="WP_023430453.1">
    <property type="nucleotide sequence ID" value="NZ_AWXZ01000007.1"/>
</dbReference>
<dbReference type="PANTHER" id="PTHR43763:SF6">
    <property type="entry name" value="XAA-PRO AMINOPEPTIDASE 1"/>
    <property type="match status" value="1"/>
</dbReference>
<keyword evidence="3 7" id="KW-0378">Hydrolase</keyword>
<accession>V4R5T4</accession>
<feature type="domain" description="Creatinase N-terminal" evidence="5">
    <location>
        <begin position="17"/>
        <end position="149"/>
    </location>
</feature>